<evidence type="ECO:0000313" key="11">
    <source>
        <dbReference type="Proteomes" id="UP000218767"/>
    </source>
</evidence>
<feature type="domain" description="MacB-like periplasmic core" evidence="9">
    <location>
        <begin position="430"/>
        <end position="657"/>
    </location>
</feature>
<evidence type="ECO:0000259" key="8">
    <source>
        <dbReference type="Pfam" id="PF02687"/>
    </source>
</evidence>
<keyword evidence="5 7" id="KW-0472">Membrane</keyword>
<organism evidence="10 11">
    <name type="scientific">SAR86 cluster bacterium</name>
    <dbReference type="NCBI Taxonomy" id="2030880"/>
    <lineage>
        <taxon>Bacteria</taxon>
        <taxon>Pseudomonadati</taxon>
        <taxon>Pseudomonadota</taxon>
        <taxon>Gammaproteobacteria</taxon>
        <taxon>SAR86 cluster</taxon>
    </lineage>
</organism>
<feature type="transmembrane region" description="Helical" evidence="7">
    <location>
        <begin position="743"/>
        <end position="764"/>
    </location>
</feature>
<dbReference type="EMBL" id="NVUL01000053">
    <property type="protein sequence ID" value="PCI76736.1"/>
    <property type="molecule type" value="Genomic_DNA"/>
</dbReference>
<evidence type="ECO:0008006" key="12">
    <source>
        <dbReference type="Google" id="ProtNLM"/>
    </source>
</evidence>
<protein>
    <recommendedName>
        <fullName evidence="12">ABC transporter permease</fullName>
    </recommendedName>
</protein>
<feature type="transmembrane region" description="Helical" evidence="7">
    <location>
        <begin position="776"/>
        <end position="798"/>
    </location>
</feature>
<accession>A0A2A4X2J3</accession>
<keyword evidence="4 7" id="KW-1133">Transmembrane helix</keyword>
<feature type="domain" description="ABC3 transporter permease C-terminal" evidence="8">
    <location>
        <begin position="695"/>
        <end position="808"/>
    </location>
</feature>
<gene>
    <name evidence="10" type="ORF">COB20_09890</name>
</gene>
<evidence type="ECO:0000313" key="10">
    <source>
        <dbReference type="EMBL" id="PCI76736.1"/>
    </source>
</evidence>
<dbReference type="AlphaFoldDB" id="A0A2A4X2J3"/>
<evidence type="ECO:0000256" key="2">
    <source>
        <dbReference type="ARBA" id="ARBA00022475"/>
    </source>
</evidence>
<dbReference type="Pfam" id="PF02687">
    <property type="entry name" value="FtsX"/>
    <property type="match status" value="2"/>
</dbReference>
<evidence type="ECO:0000256" key="4">
    <source>
        <dbReference type="ARBA" id="ARBA00022989"/>
    </source>
</evidence>
<dbReference type="InterPro" id="IPR050250">
    <property type="entry name" value="Macrolide_Exporter_MacB"/>
</dbReference>
<dbReference type="PANTHER" id="PTHR30572:SF4">
    <property type="entry name" value="ABC TRANSPORTER PERMEASE YTRF"/>
    <property type="match status" value="1"/>
</dbReference>
<dbReference type="InterPro" id="IPR003838">
    <property type="entry name" value="ABC3_permease_C"/>
</dbReference>
<evidence type="ECO:0000256" key="5">
    <source>
        <dbReference type="ARBA" id="ARBA00023136"/>
    </source>
</evidence>
<evidence type="ECO:0000256" key="1">
    <source>
        <dbReference type="ARBA" id="ARBA00004651"/>
    </source>
</evidence>
<feature type="transmembrane region" description="Helical" evidence="7">
    <location>
        <begin position="273"/>
        <end position="296"/>
    </location>
</feature>
<reference evidence="11" key="1">
    <citation type="submission" date="2017-08" db="EMBL/GenBank/DDBJ databases">
        <title>A dynamic microbial community with high functional redundancy inhabits the cold, oxic subseafloor aquifer.</title>
        <authorList>
            <person name="Tully B.J."/>
            <person name="Wheat C.G."/>
            <person name="Glazer B.T."/>
            <person name="Huber J.A."/>
        </authorList>
    </citation>
    <scope>NUCLEOTIDE SEQUENCE [LARGE SCALE GENOMIC DNA]</scope>
</reference>
<feature type="transmembrane region" description="Helical" evidence="7">
    <location>
        <begin position="20"/>
        <end position="41"/>
    </location>
</feature>
<dbReference type="Proteomes" id="UP000218767">
    <property type="component" value="Unassembled WGS sequence"/>
</dbReference>
<sequence length="815" mass="88440">MNLISDLLYSIRLLRKTPAFTLVCLLVVTLGVGVAVSLYSLNKNFYFGVPSFPDGDRFTVINRVDPQTGVEQGGPLDMNGFVFNRIKGSSTSFSELGASRTVRATISDNESAELYMAAEIMPSLLALTGEQPALGRSFTSADADVGADPVVLVSHRLWQNYYVGDPEILGRVARINGNPFTIIGVMPENFSFPTTHQMWFPLSIPASAEAEGTVVFTVIGTLQPDVDREQASVELGSILSQIRSEYPGQFAEQHGMVSRYINIWTGSSAGIPLVMAVLALTIILLVSLNLSTLLFVRANARHQELAVRNALGASRWQNFRQVLTESLLICSVGSALGLALAEFITRLYELSVEALAVSRNSVLPFWIDFTPDASALMLTAGLMIIVWLLSGSLAARRASTSELSQALEGTKGATSRLGAVTMRIVVGVEIMFSVFLLILCTLFIFTMRDAINVDYGINTEDVVVANVSLSDQRYDRFESRQQYFNSLNSELLKSSEIQSVTATSALPGTFVPEIVFNLTEGEVANSDDPLQVRSVWVSEDYFSSLDAQLLAGREFESTDIVNGGSAVLVVDENFASSYWPNESALGKQVQLDRGEGNDWLTVIGVVPTLRQGFGIVADDPPPAIYLPFDSLSPRAVSLVMKTSGRIDLPTLRASIKTATLAIDRDIPITEILGLPEFLRMITGPFTLFANFLIGVALTTLFLSVVGIYGVISRSIVLRTSEIGIRRALGSSSKKIVSLFVKQGLRFFTVGAIFGGAAVMLIVNAMPTDMSNVIIDYLFFSIFSCFAIVGCLVFAASYLPARTAVAMEPGEALHYE</sequence>
<evidence type="ECO:0000256" key="3">
    <source>
        <dbReference type="ARBA" id="ARBA00022692"/>
    </source>
</evidence>
<dbReference type="GO" id="GO:0005886">
    <property type="term" value="C:plasma membrane"/>
    <property type="evidence" value="ECO:0007669"/>
    <property type="project" value="UniProtKB-SubCell"/>
</dbReference>
<feature type="transmembrane region" description="Helical" evidence="7">
    <location>
        <begin position="424"/>
        <end position="445"/>
    </location>
</feature>
<name>A0A2A4X2J3_9GAMM</name>
<feature type="transmembrane region" description="Helical" evidence="7">
    <location>
        <begin position="687"/>
        <end position="711"/>
    </location>
</feature>
<comment type="caution">
    <text evidence="10">The sequence shown here is derived from an EMBL/GenBank/DDBJ whole genome shotgun (WGS) entry which is preliminary data.</text>
</comment>
<comment type="similarity">
    <text evidence="6">Belongs to the ABC-4 integral membrane protein family.</text>
</comment>
<dbReference type="InterPro" id="IPR025857">
    <property type="entry name" value="MacB_PCD"/>
</dbReference>
<feature type="transmembrane region" description="Helical" evidence="7">
    <location>
        <begin position="373"/>
        <end position="395"/>
    </location>
</feature>
<keyword evidence="2" id="KW-1003">Cell membrane</keyword>
<evidence type="ECO:0000256" key="6">
    <source>
        <dbReference type="ARBA" id="ARBA00038076"/>
    </source>
</evidence>
<feature type="domain" description="MacB-like periplasmic core" evidence="9">
    <location>
        <begin position="21"/>
        <end position="235"/>
    </location>
</feature>
<keyword evidence="3 7" id="KW-0812">Transmembrane</keyword>
<dbReference type="Pfam" id="PF12704">
    <property type="entry name" value="MacB_PCD"/>
    <property type="match status" value="2"/>
</dbReference>
<feature type="transmembrane region" description="Helical" evidence="7">
    <location>
        <begin position="322"/>
        <end position="341"/>
    </location>
</feature>
<evidence type="ECO:0000256" key="7">
    <source>
        <dbReference type="SAM" id="Phobius"/>
    </source>
</evidence>
<proteinExistence type="inferred from homology"/>
<comment type="subcellular location">
    <subcellularLocation>
        <location evidence="1">Cell membrane</location>
        <topology evidence="1">Multi-pass membrane protein</topology>
    </subcellularLocation>
</comment>
<feature type="domain" description="ABC3 transporter permease C-terminal" evidence="8">
    <location>
        <begin position="277"/>
        <end position="401"/>
    </location>
</feature>
<evidence type="ECO:0000259" key="9">
    <source>
        <dbReference type="Pfam" id="PF12704"/>
    </source>
</evidence>
<dbReference type="PANTHER" id="PTHR30572">
    <property type="entry name" value="MEMBRANE COMPONENT OF TRANSPORTER-RELATED"/>
    <property type="match status" value="1"/>
</dbReference>
<dbReference type="GO" id="GO:0022857">
    <property type="term" value="F:transmembrane transporter activity"/>
    <property type="evidence" value="ECO:0007669"/>
    <property type="project" value="TreeGrafter"/>
</dbReference>